<dbReference type="RefSeq" id="WP_126619055.1">
    <property type="nucleotide sequence ID" value="NZ_RXMA01000025.1"/>
</dbReference>
<evidence type="ECO:0000256" key="3">
    <source>
        <dbReference type="ARBA" id="ARBA00008086"/>
    </source>
</evidence>
<dbReference type="UniPathway" id="UPA00545">
    <property type="reaction ID" value="UER00826"/>
</dbReference>
<gene>
    <name evidence="7" type="primary">kduI</name>
    <name evidence="8" type="ORF">EJ903_20830</name>
</gene>
<dbReference type="CDD" id="cd20294">
    <property type="entry name" value="cupin_KduI_N"/>
    <property type="match status" value="1"/>
</dbReference>
<comment type="cofactor">
    <cofactor evidence="7">
        <name>Zn(2+)</name>
        <dbReference type="ChEBI" id="CHEBI:29105"/>
    </cofactor>
    <text evidence="7">Binds 1 zinc ion per subunit.</text>
</comment>
<reference evidence="8 9" key="1">
    <citation type="submission" date="2018-12" db="EMBL/GenBank/DDBJ databases">
        <authorList>
            <person name="Yang Y."/>
        </authorList>
    </citation>
    <scope>NUCLEOTIDE SEQUENCE [LARGE SCALE GENOMIC DNA]</scope>
    <source>
        <strain evidence="8 9">L-25-5w-1</strain>
    </source>
</reference>
<dbReference type="InterPro" id="IPR007045">
    <property type="entry name" value="KduI"/>
</dbReference>
<comment type="pathway">
    <text evidence="2 7">Glycan metabolism; pectin degradation; 2-dehydro-3-deoxy-D-gluconate from pectin: step 4/5.</text>
</comment>
<dbReference type="EC" id="5.3.1.17" evidence="7"/>
<dbReference type="GO" id="GO:0008270">
    <property type="term" value="F:zinc ion binding"/>
    <property type="evidence" value="ECO:0007669"/>
    <property type="project" value="UniProtKB-UniRule"/>
</dbReference>
<dbReference type="Proteomes" id="UP000277007">
    <property type="component" value="Unassembled WGS sequence"/>
</dbReference>
<accession>A0A3S0ICG5</accession>
<dbReference type="GO" id="GO:0008697">
    <property type="term" value="F:4-deoxy-L-threo-5-hexosulose-uronate ketol-isomerase activity"/>
    <property type="evidence" value="ECO:0007669"/>
    <property type="project" value="UniProtKB-UniRule"/>
</dbReference>
<evidence type="ECO:0000256" key="1">
    <source>
        <dbReference type="ARBA" id="ARBA00000552"/>
    </source>
</evidence>
<feature type="binding site" evidence="7">
    <location>
        <position position="245"/>
    </location>
    <ligand>
        <name>Zn(2+)</name>
        <dbReference type="ChEBI" id="CHEBI:29105"/>
    </ligand>
</feature>
<evidence type="ECO:0000256" key="6">
    <source>
        <dbReference type="ARBA" id="ARBA00023235"/>
    </source>
</evidence>
<dbReference type="OrthoDB" id="9770644at2"/>
<organism evidence="8 9">
    <name type="scientific">Azospirillum griseum</name>
    <dbReference type="NCBI Taxonomy" id="2496639"/>
    <lineage>
        <taxon>Bacteria</taxon>
        <taxon>Pseudomonadati</taxon>
        <taxon>Pseudomonadota</taxon>
        <taxon>Alphaproteobacteria</taxon>
        <taxon>Rhodospirillales</taxon>
        <taxon>Azospirillaceae</taxon>
        <taxon>Azospirillum</taxon>
    </lineage>
</organism>
<dbReference type="NCBIfam" id="NF002091">
    <property type="entry name" value="PRK00924.1"/>
    <property type="match status" value="1"/>
</dbReference>
<dbReference type="GO" id="GO:0019698">
    <property type="term" value="P:D-galacturonate catabolic process"/>
    <property type="evidence" value="ECO:0007669"/>
    <property type="project" value="TreeGrafter"/>
</dbReference>
<feature type="binding site" evidence="7">
    <location>
        <position position="196"/>
    </location>
    <ligand>
        <name>Zn(2+)</name>
        <dbReference type="ChEBI" id="CHEBI:29105"/>
    </ligand>
</feature>
<evidence type="ECO:0000256" key="2">
    <source>
        <dbReference type="ARBA" id="ARBA00005148"/>
    </source>
</evidence>
<keyword evidence="4 7" id="KW-0479">Metal-binding</keyword>
<dbReference type="CDD" id="cd20491">
    <property type="entry name" value="cupin_KduI_C"/>
    <property type="match status" value="1"/>
</dbReference>
<feature type="binding site" evidence="7">
    <location>
        <position position="203"/>
    </location>
    <ligand>
        <name>Zn(2+)</name>
        <dbReference type="ChEBI" id="CHEBI:29105"/>
    </ligand>
</feature>
<comment type="similarity">
    <text evidence="3 7">Belongs to the KduI family.</text>
</comment>
<dbReference type="AlphaFoldDB" id="A0A3S0ICG5"/>
<dbReference type="EMBL" id="RXMA01000025">
    <property type="protein sequence ID" value="RTR16443.1"/>
    <property type="molecule type" value="Genomic_DNA"/>
</dbReference>
<dbReference type="SUPFAM" id="SSF51182">
    <property type="entry name" value="RmlC-like cupins"/>
    <property type="match status" value="1"/>
</dbReference>
<keyword evidence="5 7" id="KW-0862">Zinc</keyword>
<evidence type="ECO:0000256" key="7">
    <source>
        <dbReference type="HAMAP-Rule" id="MF_00687"/>
    </source>
</evidence>
<dbReference type="GO" id="GO:0045490">
    <property type="term" value="P:pectin catabolic process"/>
    <property type="evidence" value="ECO:0007669"/>
    <property type="project" value="UniProtKB-UniRule"/>
</dbReference>
<proteinExistence type="inferred from homology"/>
<evidence type="ECO:0000256" key="4">
    <source>
        <dbReference type="ARBA" id="ARBA00022723"/>
    </source>
</evidence>
<dbReference type="HAMAP" id="MF_00687">
    <property type="entry name" value="KduI"/>
    <property type="match status" value="1"/>
</dbReference>
<dbReference type="PANTHER" id="PTHR38461:SF1">
    <property type="entry name" value="4-DEOXY-L-THREO-5-HEXOSULOSE-URONATE KETOL-ISOMERASE"/>
    <property type="match status" value="1"/>
</dbReference>
<keyword evidence="6 7" id="KW-0413">Isomerase</keyword>
<dbReference type="InterPro" id="IPR027449">
    <property type="entry name" value="KduI_N"/>
</dbReference>
<name>A0A3S0ICG5_9PROT</name>
<dbReference type="Gene3D" id="2.60.120.520">
    <property type="entry name" value="pectin degrading enzyme 5-keto 4- deoxyuronate isomerase, domain 1"/>
    <property type="match status" value="1"/>
</dbReference>
<protein>
    <recommendedName>
        <fullName evidence="7">4-deoxy-L-threo-5-hexosulose-uronate ketol-isomerase</fullName>
        <ecNumber evidence="7">5.3.1.17</ecNumber>
    </recommendedName>
    <alternativeName>
        <fullName evidence="7">5-keto-4-deoxyuronate isomerase</fullName>
    </alternativeName>
    <alternativeName>
        <fullName evidence="7">DKI isomerase</fullName>
    </alternativeName>
</protein>
<dbReference type="InterPro" id="IPR021120">
    <property type="entry name" value="KduI/IolB_isomerase"/>
</dbReference>
<comment type="caution">
    <text evidence="8">The sequence shown here is derived from an EMBL/GenBank/DDBJ whole genome shotgun (WGS) entry which is preliminary data.</text>
</comment>
<evidence type="ECO:0000256" key="5">
    <source>
        <dbReference type="ARBA" id="ARBA00022833"/>
    </source>
</evidence>
<dbReference type="Gene3D" id="2.60.120.10">
    <property type="entry name" value="Jelly Rolls"/>
    <property type="match status" value="1"/>
</dbReference>
<evidence type="ECO:0000313" key="9">
    <source>
        <dbReference type="Proteomes" id="UP000277007"/>
    </source>
</evidence>
<dbReference type="InterPro" id="IPR014710">
    <property type="entry name" value="RmlC-like_jellyroll"/>
</dbReference>
<keyword evidence="9" id="KW-1185">Reference proteome</keyword>
<dbReference type="PIRSF" id="PIRSF006625">
    <property type="entry name" value="KduI"/>
    <property type="match status" value="1"/>
</dbReference>
<sequence length="278" mass="31289">MNIDLRYAPHPDDAKGYDTAALRRHFLMENLFQPNQITLTYSTVDRVVVGGVLPTTESVVLSAPKEVGSPTFLARREMGVFNIGAPGRVRVDGAVYEMGNRDALYIGKDSADVRFESVDPANPAKFYVMSTPAHARFETRHIRQDQAKKMEVGDIATSNRRTIYQYILPGVCDTCQLVMGLTQLEPGSMWNTMPAHSHTRRCEVYFYFDLADSARIFHLMGEPTETRHIVVKNEELVISPAWSIHSGVGTSNYAFIWGMGGDNVDYTDMDWIPMETLR</sequence>
<evidence type="ECO:0000313" key="8">
    <source>
        <dbReference type="EMBL" id="RTR16443.1"/>
    </source>
</evidence>
<dbReference type="GO" id="GO:0042840">
    <property type="term" value="P:D-glucuronate catabolic process"/>
    <property type="evidence" value="ECO:0007669"/>
    <property type="project" value="TreeGrafter"/>
</dbReference>
<dbReference type="InterPro" id="IPR011051">
    <property type="entry name" value="RmlC_Cupin_sf"/>
</dbReference>
<comment type="function">
    <text evidence="7">Catalyzes the isomerization of 5-dehydro-4-deoxy-D-glucuronate to 3-deoxy-D-glycero-2,5-hexodiulosonate.</text>
</comment>
<dbReference type="Pfam" id="PF04962">
    <property type="entry name" value="KduI"/>
    <property type="match status" value="1"/>
</dbReference>
<comment type="catalytic activity">
    <reaction evidence="1 7">
        <text>5-dehydro-4-deoxy-D-glucuronate = 3-deoxy-D-glycero-2,5-hexodiulosonate</text>
        <dbReference type="Rhea" id="RHEA:23896"/>
        <dbReference type="ChEBI" id="CHEBI:17117"/>
        <dbReference type="ChEBI" id="CHEBI:29071"/>
        <dbReference type="EC" id="5.3.1.17"/>
    </reaction>
</comment>
<feature type="binding site" evidence="7">
    <location>
        <position position="198"/>
    </location>
    <ligand>
        <name>Zn(2+)</name>
        <dbReference type="ChEBI" id="CHEBI:29105"/>
    </ligand>
</feature>
<dbReference type="PANTHER" id="PTHR38461">
    <property type="entry name" value="4-DEOXY-L-THREO-5-HEXOSULOSE-URONATE KETOL-ISOMERASE"/>
    <property type="match status" value="1"/>
</dbReference>